<dbReference type="InterPro" id="IPR017842">
    <property type="entry name" value="Hopanoid_biosyn-assoc_HpnM"/>
</dbReference>
<dbReference type="InterPro" id="IPR042245">
    <property type="entry name" value="Tgt2/MlaC_sf"/>
</dbReference>
<protein>
    <submittedName>
        <fullName evidence="1">Hopanoid biosynthesis protein HpnM</fullName>
    </submittedName>
</protein>
<dbReference type="NCBIfam" id="TIGR03481">
    <property type="entry name" value="HpnM"/>
    <property type="match status" value="1"/>
</dbReference>
<dbReference type="InterPro" id="IPR008869">
    <property type="entry name" value="MlaC/ttg2D"/>
</dbReference>
<dbReference type="EMBL" id="CP032829">
    <property type="protein sequence ID" value="AYJ86842.1"/>
    <property type="molecule type" value="Genomic_DNA"/>
</dbReference>
<evidence type="ECO:0000313" key="1">
    <source>
        <dbReference type="EMBL" id="AYJ86842.1"/>
    </source>
</evidence>
<dbReference type="RefSeq" id="WP_121153529.1">
    <property type="nucleotide sequence ID" value="NZ_CP032829.1"/>
</dbReference>
<dbReference type="Pfam" id="PF05494">
    <property type="entry name" value="MlaC"/>
    <property type="match status" value="1"/>
</dbReference>
<dbReference type="PANTHER" id="PTHR36573">
    <property type="entry name" value="INTERMEMBRANE PHOSPHOLIPID TRANSPORT SYSTEM BINDING PROTEIN MLAC"/>
    <property type="match status" value="1"/>
</dbReference>
<evidence type="ECO:0000313" key="2">
    <source>
        <dbReference type="Proteomes" id="UP000276254"/>
    </source>
</evidence>
<dbReference type="Gene3D" id="3.10.450.710">
    <property type="entry name" value="Tgt2/MlaC"/>
    <property type="match status" value="1"/>
</dbReference>
<dbReference type="KEGG" id="spha:D3Y57_13915"/>
<dbReference type="AlphaFoldDB" id="A0A494THQ1"/>
<reference evidence="1 2" key="1">
    <citation type="submission" date="2018-09" db="EMBL/GenBank/DDBJ databases">
        <title>Sphingomonas peninsula sp. nov., isolated from fildes peninsula, Antarctic soil.</title>
        <authorList>
            <person name="Yingchao G."/>
        </authorList>
    </citation>
    <scope>NUCLEOTIDE SEQUENCE [LARGE SCALE GENOMIC DNA]</scope>
    <source>
        <strain evidence="1 2">YZ-8</strain>
    </source>
</reference>
<name>A0A494THQ1_SPHPE</name>
<sequence length="210" mass="22373">MSVSFRAVGLVLTLPILTLAISPAVTHAVLPVSEDPASASIRSLDNGLTAIMKGGKAMGFAGRAAQIGPVVDQVFDIPAMTRLSVGPAWTSMTEGDKTALIMAFRRSTIAQYAGNFDGWSGEVFTIDPKVETRGSDRLVKTVLKAPKGNPTQLAYRLRQSGGSWRVIDIFYQNSISQLATRRSDFARIVSIGGAKALIAHLDQLSAKAAR</sequence>
<dbReference type="PANTHER" id="PTHR36573:SF1">
    <property type="entry name" value="INTERMEMBRANE PHOSPHOLIPID TRANSPORT SYSTEM BINDING PROTEIN MLAC"/>
    <property type="match status" value="1"/>
</dbReference>
<proteinExistence type="predicted"/>
<accession>A0A494THQ1</accession>
<gene>
    <name evidence="1" type="ORF">D3Y57_13915</name>
</gene>
<keyword evidence="2" id="KW-1185">Reference proteome</keyword>
<dbReference type="Proteomes" id="UP000276254">
    <property type="component" value="Chromosome"/>
</dbReference>
<dbReference type="OrthoDB" id="7358716at2"/>
<organism evidence="1 2">
    <name type="scientific">Sphingomonas paeninsulae</name>
    <dbReference type="NCBI Taxonomy" id="2319844"/>
    <lineage>
        <taxon>Bacteria</taxon>
        <taxon>Pseudomonadati</taxon>
        <taxon>Pseudomonadota</taxon>
        <taxon>Alphaproteobacteria</taxon>
        <taxon>Sphingomonadales</taxon>
        <taxon>Sphingomonadaceae</taxon>
        <taxon>Sphingomonas</taxon>
    </lineage>
</organism>